<evidence type="ECO:0000313" key="1">
    <source>
        <dbReference type="EMBL" id="MBE5056218.1"/>
    </source>
</evidence>
<dbReference type="Gene3D" id="3.10.450.40">
    <property type="match status" value="1"/>
</dbReference>
<dbReference type="SUPFAM" id="SSF160719">
    <property type="entry name" value="gpW/gp25-like"/>
    <property type="match status" value="1"/>
</dbReference>
<dbReference type="EMBL" id="JADCKF010000008">
    <property type="protein sequence ID" value="MBE5056218.1"/>
    <property type="molecule type" value="Genomic_DNA"/>
</dbReference>
<dbReference type="InterPro" id="IPR020288">
    <property type="entry name" value="Sheath_initiator"/>
</dbReference>
<reference evidence="1 2" key="1">
    <citation type="submission" date="2020-10" db="EMBL/GenBank/DDBJ databases">
        <title>ChiBAC.</title>
        <authorList>
            <person name="Zenner C."/>
            <person name="Hitch T.C.A."/>
            <person name="Clavel T."/>
        </authorList>
    </citation>
    <scope>NUCLEOTIDE SEQUENCE [LARGE SCALE GENOMIC DNA]</scope>
    <source>
        <strain evidence="1 2">DSM 107456</strain>
    </source>
</reference>
<comment type="caution">
    <text evidence="1">The sequence shown here is derived from an EMBL/GenBank/DDBJ whole genome shotgun (WGS) entry which is preliminary data.</text>
</comment>
<sequence length="138" mass="15394">MSLFPMYSIPQGSAAGELPLYTDVAMDYTAGTPRWESGNPVIVSGLEAVKSWAWRAAATARYQYKCFSWDYGCELESLVGQPYQADTKRSEAARYVRDALLVSPYITDCQVEDVAFEGDTLHLNVTFTTVYGKEGFYV</sequence>
<gene>
    <name evidence="1" type="ORF">INF37_09435</name>
</gene>
<proteinExistence type="predicted"/>
<accession>A0ABR9RCE4</accession>
<dbReference type="RefSeq" id="WP_193537932.1">
    <property type="nucleotide sequence ID" value="NZ_JADCKF010000008.1"/>
</dbReference>
<evidence type="ECO:0000313" key="2">
    <source>
        <dbReference type="Proteomes" id="UP000806211"/>
    </source>
</evidence>
<keyword evidence="2" id="KW-1185">Reference proteome</keyword>
<name>A0ABR9RCE4_9FIRM</name>
<dbReference type="Proteomes" id="UP000806211">
    <property type="component" value="Unassembled WGS sequence"/>
</dbReference>
<organism evidence="1 2">
    <name type="scientific">Pseudoflavonifractor gallinarum</name>
    <dbReference type="NCBI Taxonomy" id="2779352"/>
    <lineage>
        <taxon>Bacteria</taxon>
        <taxon>Bacillati</taxon>
        <taxon>Bacillota</taxon>
        <taxon>Clostridia</taxon>
        <taxon>Eubacteriales</taxon>
        <taxon>Oscillospiraceae</taxon>
        <taxon>Pseudoflavonifractor</taxon>
    </lineage>
</organism>
<dbReference type="Pfam" id="PF10934">
    <property type="entry name" value="Sheath_initiator"/>
    <property type="match status" value="1"/>
</dbReference>
<protein>
    <submittedName>
        <fullName evidence="1">DUF2634 domain-containing protein</fullName>
    </submittedName>
</protein>